<dbReference type="SMART" id="SM00490">
    <property type="entry name" value="HELICc"/>
    <property type="match status" value="1"/>
</dbReference>
<feature type="short sequence motif" description="Q motif" evidence="6">
    <location>
        <begin position="1"/>
        <end position="29"/>
    </location>
</feature>
<dbReference type="PROSITE" id="PS51192">
    <property type="entry name" value="HELICASE_ATP_BIND_1"/>
    <property type="match status" value="1"/>
</dbReference>
<evidence type="ECO:0000313" key="12">
    <source>
        <dbReference type="Proteomes" id="UP001216189"/>
    </source>
</evidence>
<dbReference type="InterPro" id="IPR001650">
    <property type="entry name" value="Helicase_C-like"/>
</dbReference>
<evidence type="ECO:0000256" key="3">
    <source>
        <dbReference type="ARBA" id="ARBA00022806"/>
    </source>
</evidence>
<keyword evidence="12" id="KW-1185">Reference proteome</keyword>
<dbReference type="Proteomes" id="UP001216189">
    <property type="component" value="Unassembled WGS sequence"/>
</dbReference>
<comment type="caution">
    <text evidence="11">The sequence shown here is derived from an EMBL/GenBank/DDBJ whole genome shotgun (WGS) entry which is preliminary data.</text>
</comment>
<dbReference type="InterPro" id="IPR011545">
    <property type="entry name" value="DEAD/DEAH_box_helicase_dom"/>
</dbReference>
<dbReference type="SMART" id="SM00487">
    <property type="entry name" value="DEXDc"/>
    <property type="match status" value="1"/>
</dbReference>
<gene>
    <name evidence="11" type="ORF">PUN32_04145</name>
</gene>
<evidence type="ECO:0000259" key="9">
    <source>
        <dbReference type="PROSITE" id="PS51194"/>
    </source>
</evidence>
<dbReference type="InterPro" id="IPR027417">
    <property type="entry name" value="P-loop_NTPase"/>
</dbReference>
<comment type="similarity">
    <text evidence="5 7">Belongs to the DEAD box helicase family.</text>
</comment>
<dbReference type="InterPro" id="IPR014014">
    <property type="entry name" value="RNA_helicase_DEAD_Q_motif"/>
</dbReference>
<dbReference type="PROSITE" id="PS51195">
    <property type="entry name" value="Q_MOTIF"/>
    <property type="match status" value="1"/>
</dbReference>
<dbReference type="PANTHER" id="PTHR47959:SF11">
    <property type="entry name" value="ATP-DEPENDENT RNA HELICASE DEAD BOX FAMILY"/>
    <property type="match status" value="1"/>
</dbReference>
<dbReference type="InterPro" id="IPR050079">
    <property type="entry name" value="DEAD_box_RNA_helicase"/>
</dbReference>
<feature type="domain" description="Helicase C-terminal" evidence="9">
    <location>
        <begin position="217"/>
        <end position="377"/>
    </location>
</feature>
<keyword evidence="1 7" id="KW-0547">Nucleotide-binding</keyword>
<keyword evidence="2 7" id="KW-0378">Hydrolase</keyword>
<evidence type="ECO:0000256" key="2">
    <source>
        <dbReference type="ARBA" id="ARBA00022801"/>
    </source>
</evidence>
<keyword evidence="3 7" id="KW-0347">Helicase</keyword>
<dbReference type="InterPro" id="IPR000629">
    <property type="entry name" value="RNA-helicase_DEAD-box_CS"/>
</dbReference>
<dbReference type="GO" id="GO:0004386">
    <property type="term" value="F:helicase activity"/>
    <property type="evidence" value="ECO:0007669"/>
    <property type="project" value="UniProtKB-KW"/>
</dbReference>
<sequence length="396" mass="43862">MSFAQLGLSDVLVQTVAQLGYQTPTQIQTQAIPVILQGRDVIAAAQTGTGKTASFVLPILEKLRQGQTQRKKRVRALILVPTRELAMQVAEKAEQYGQATGLTSLAVFGGVDEKAQKQRLLDGVDVLVATPGRLMDLYGQRAVYFEEIEMVVLDEADRMLDMGFIEAINKIIDCLPRDVQFLLFSATLSRKVRELAKTAVHDAYEITIAANQASKSNISQWLITVDKDKKSALLSHLITEQQWDQALIFIETKHGAAKLAAQLEKRGIQAEAFHSGRSQAIRAQLLEDFKSGKIKYLVATGVAARGIDIDQLSRVVNYDLPFPADEYVHRIGRTGRADAVGEAISFVSKDNFKNLCMIESRLGHLIERRVVEGFEPSKPVPISILNYVPKHKRAQV</sequence>
<dbReference type="RefSeq" id="WP_274721912.1">
    <property type="nucleotide sequence ID" value="NZ_JARBFT010000003.1"/>
</dbReference>
<protein>
    <submittedName>
        <fullName evidence="11">DEAD/DEAH box helicase</fullName>
    </submittedName>
</protein>
<dbReference type="PROSITE" id="PS51194">
    <property type="entry name" value="HELICASE_CTER"/>
    <property type="match status" value="1"/>
</dbReference>
<dbReference type="PROSITE" id="PS00039">
    <property type="entry name" value="DEAD_ATP_HELICASE"/>
    <property type="match status" value="1"/>
</dbReference>
<evidence type="ECO:0000313" key="11">
    <source>
        <dbReference type="EMBL" id="MDE1514207.1"/>
    </source>
</evidence>
<dbReference type="CDD" id="cd00268">
    <property type="entry name" value="DEADc"/>
    <property type="match status" value="1"/>
</dbReference>
<evidence type="ECO:0000259" key="10">
    <source>
        <dbReference type="PROSITE" id="PS51195"/>
    </source>
</evidence>
<dbReference type="InterPro" id="IPR044742">
    <property type="entry name" value="DEAD/DEAH_RhlB"/>
</dbReference>
<dbReference type="SUPFAM" id="SSF52540">
    <property type="entry name" value="P-loop containing nucleoside triphosphate hydrolases"/>
    <property type="match status" value="1"/>
</dbReference>
<evidence type="ECO:0000256" key="1">
    <source>
        <dbReference type="ARBA" id="ARBA00022741"/>
    </source>
</evidence>
<feature type="domain" description="DEAD-box RNA helicase Q" evidence="10">
    <location>
        <begin position="1"/>
        <end position="29"/>
    </location>
</feature>
<evidence type="ECO:0000259" key="8">
    <source>
        <dbReference type="PROSITE" id="PS51192"/>
    </source>
</evidence>
<dbReference type="Pfam" id="PF00271">
    <property type="entry name" value="Helicase_C"/>
    <property type="match status" value="1"/>
</dbReference>
<organism evidence="11 12">
    <name type="scientific">Vibrio chanodichtyis</name>
    <dbReference type="NCBI Taxonomy" id="3027932"/>
    <lineage>
        <taxon>Bacteria</taxon>
        <taxon>Pseudomonadati</taxon>
        <taxon>Pseudomonadota</taxon>
        <taxon>Gammaproteobacteria</taxon>
        <taxon>Vibrionales</taxon>
        <taxon>Vibrionaceae</taxon>
        <taxon>Vibrio</taxon>
    </lineage>
</organism>
<dbReference type="PANTHER" id="PTHR47959">
    <property type="entry name" value="ATP-DEPENDENT RNA HELICASE RHLE-RELATED"/>
    <property type="match status" value="1"/>
</dbReference>
<keyword evidence="4 7" id="KW-0067">ATP-binding</keyword>
<proteinExistence type="inferred from homology"/>
<evidence type="ECO:0000256" key="4">
    <source>
        <dbReference type="ARBA" id="ARBA00022840"/>
    </source>
</evidence>
<feature type="domain" description="Helicase ATP-binding" evidence="8">
    <location>
        <begin position="32"/>
        <end position="206"/>
    </location>
</feature>
<name>A0ABT5UXQ4_9VIBR</name>
<dbReference type="EMBL" id="JARBFT010000003">
    <property type="protein sequence ID" value="MDE1514207.1"/>
    <property type="molecule type" value="Genomic_DNA"/>
</dbReference>
<accession>A0ABT5UXQ4</accession>
<evidence type="ECO:0000256" key="6">
    <source>
        <dbReference type="PROSITE-ProRule" id="PRU00552"/>
    </source>
</evidence>
<reference evidence="11 12" key="1">
    <citation type="submission" date="2023-02" db="EMBL/GenBank/DDBJ databases">
        <title>Vibrio intestini sp. nov., a close relative of Vibrio cholerae isolated from the intestine of Healthy Culter dabryi.</title>
        <authorList>
            <person name="Wu N."/>
        </authorList>
    </citation>
    <scope>NUCLEOTIDE SEQUENCE [LARGE SCALE GENOMIC DNA]</scope>
    <source>
        <strain evidence="11 12">DSL-7</strain>
    </source>
</reference>
<dbReference type="CDD" id="cd18787">
    <property type="entry name" value="SF2_C_DEAD"/>
    <property type="match status" value="1"/>
</dbReference>
<evidence type="ECO:0000256" key="7">
    <source>
        <dbReference type="RuleBase" id="RU000492"/>
    </source>
</evidence>
<dbReference type="Pfam" id="PF00270">
    <property type="entry name" value="DEAD"/>
    <property type="match status" value="1"/>
</dbReference>
<dbReference type="InterPro" id="IPR014001">
    <property type="entry name" value="Helicase_ATP-bd"/>
</dbReference>
<dbReference type="Gene3D" id="3.40.50.300">
    <property type="entry name" value="P-loop containing nucleotide triphosphate hydrolases"/>
    <property type="match status" value="2"/>
</dbReference>
<evidence type="ECO:0000256" key="5">
    <source>
        <dbReference type="ARBA" id="ARBA00038437"/>
    </source>
</evidence>